<dbReference type="InterPro" id="IPR013520">
    <property type="entry name" value="Ribonucl_H"/>
</dbReference>
<keyword evidence="2 4" id="KW-0269">Exonuclease</keyword>
<dbReference type="SMART" id="SM00479">
    <property type="entry name" value="EXOIII"/>
    <property type="match status" value="1"/>
</dbReference>
<evidence type="ECO:0000259" key="3">
    <source>
        <dbReference type="SMART" id="SM00479"/>
    </source>
</evidence>
<dbReference type="InterPro" id="IPR036397">
    <property type="entry name" value="RNaseH_sf"/>
</dbReference>
<dbReference type="EMBL" id="CP042382">
    <property type="protein sequence ID" value="QEA39039.1"/>
    <property type="molecule type" value="Genomic_DNA"/>
</dbReference>
<gene>
    <name evidence="4" type="ORF">FGL86_08100</name>
</gene>
<evidence type="ECO:0000256" key="1">
    <source>
        <dbReference type="ARBA" id="ARBA00022722"/>
    </source>
</evidence>
<dbReference type="InterPro" id="IPR012337">
    <property type="entry name" value="RNaseH-like_sf"/>
</dbReference>
<dbReference type="Gene3D" id="3.30.420.10">
    <property type="entry name" value="Ribonuclease H-like superfamily/Ribonuclease H"/>
    <property type="match status" value="1"/>
</dbReference>
<dbReference type="GO" id="GO:0003676">
    <property type="term" value="F:nucleic acid binding"/>
    <property type="evidence" value="ECO:0007669"/>
    <property type="project" value="InterPro"/>
</dbReference>
<feature type="domain" description="Exonuclease" evidence="3">
    <location>
        <begin position="30"/>
        <end position="201"/>
    </location>
</feature>
<dbReference type="GO" id="GO:0008408">
    <property type="term" value="F:3'-5' exonuclease activity"/>
    <property type="evidence" value="ECO:0007669"/>
    <property type="project" value="TreeGrafter"/>
</dbReference>
<keyword evidence="1" id="KW-0540">Nuclease</keyword>
<dbReference type="GO" id="GO:0005829">
    <property type="term" value="C:cytosol"/>
    <property type="evidence" value="ECO:0007669"/>
    <property type="project" value="TreeGrafter"/>
</dbReference>
<dbReference type="PANTHER" id="PTHR30231">
    <property type="entry name" value="DNA POLYMERASE III SUBUNIT EPSILON"/>
    <property type="match status" value="1"/>
</dbReference>
<evidence type="ECO:0000256" key="2">
    <source>
        <dbReference type="ARBA" id="ARBA00022839"/>
    </source>
</evidence>
<dbReference type="CDD" id="cd06127">
    <property type="entry name" value="DEDDh"/>
    <property type="match status" value="1"/>
</dbReference>
<dbReference type="KEGG" id="paur:FGL86_08100"/>
<organism evidence="4 5">
    <name type="scientific">Pistricoccus aurantiacus</name>
    <dbReference type="NCBI Taxonomy" id="1883414"/>
    <lineage>
        <taxon>Bacteria</taxon>
        <taxon>Pseudomonadati</taxon>
        <taxon>Pseudomonadota</taxon>
        <taxon>Gammaproteobacteria</taxon>
        <taxon>Oceanospirillales</taxon>
        <taxon>Halomonadaceae</taxon>
        <taxon>Pistricoccus</taxon>
    </lineage>
</organism>
<dbReference type="GO" id="GO:0006259">
    <property type="term" value="P:DNA metabolic process"/>
    <property type="evidence" value="ECO:0007669"/>
    <property type="project" value="UniProtKB-ARBA"/>
</dbReference>
<reference evidence="4 5" key="1">
    <citation type="submission" date="2019-06" db="EMBL/GenBank/DDBJ databases">
        <title>Genome analyses of bacteria isolated from kimchi.</title>
        <authorList>
            <person name="Lee S."/>
            <person name="Ahn S."/>
            <person name="Roh S."/>
        </authorList>
    </citation>
    <scope>NUCLEOTIDE SEQUENCE [LARGE SCALE GENOMIC DNA]</scope>
    <source>
        <strain evidence="4 5">CBA4606</strain>
    </source>
</reference>
<keyword evidence="5" id="KW-1185">Reference proteome</keyword>
<proteinExistence type="predicted"/>
<accession>A0A5B8SPM8</accession>
<protein>
    <submittedName>
        <fullName evidence="4">3'-5' exonuclease</fullName>
    </submittedName>
</protein>
<name>A0A5B8SPM8_9GAMM</name>
<evidence type="ECO:0000313" key="5">
    <source>
        <dbReference type="Proteomes" id="UP000321272"/>
    </source>
</evidence>
<evidence type="ECO:0000313" key="4">
    <source>
        <dbReference type="EMBL" id="QEA39039.1"/>
    </source>
</evidence>
<dbReference type="OrthoDB" id="6193218at2"/>
<dbReference type="AlphaFoldDB" id="A0A5B8SPM8"/>
<dbReference type="PANTHER" id="PTHR30231:SF7">
    <property type="entry name" value="BLR4117 PROTEIN"/>
    <property type="match status" value="1"/>
</dbReference>
<dbReference type="RefSeq" id="WP_147184095.1">
    <property type="nucleotide sequence ID" value="NZ_CP042382.1"/>
</dbReference>
<sequence length="222" mass="25174">MFKTWRRIVDRRRQSDGYYGWLFNPYTGNELVAIDCETTGPDPRSAELVAIGAIKLRDARLLVSDALELRLTPPASLAGNSIRFHGLRRIDLENGIERRDALQHFLEFVGNRPLVSWGIDFDLMILNRYLRAEFDFELPNARLDVAKRYAQRQRCAYSPPEPAPCFKAACRSLDIPLIQRSPLGNAMGAGLLHLRLAREDRSPSLARLAAPTHKVSSKEFLS</sequence>
<dbReference type="Pfam" id="PF00929">
    <property type="entry name" value="RNase_T"/>
    <property type="match status" value="1"/>
</dbReference>
<keyword evidence="2 4" id="KW-0378">Hydrolase</keyword>
<dbReference type="Proteomes" id="UP000321272">
    <property type="component" value="Chromosome"/>
</dbReference>
<dbReference type="SUPFAM" id="SSF53098">
    <property type="entry name" value="Ribonuclease H-like"/>
    <property type="match status" value="1"/>
</dbReference>